<proteinExistence type="predicted"/>
<name>A0A409XAE9_9AGAR</name>
<dbReference type="InParanoid" id="A0A409XAE9"/>
<sequence>MEVNAVEGEERGSWMCVSVDFGEVDWARESSSEASSSLPIFTTSFNTPTLPSNTLSPLSPSPLLNLNRPGCQVGYARGCSLNISDVSWKWSVWRLEEKGGGRAERRARNAAACVSKEKCSLRVCRDGKE</sequence>
<evidence type="ECO:0000313" key="2">
    <source>
        <dbReference type="Proteomes" id="UP000284706"/>
    </source>
</evidence>
<organism evidence="1 2">
    <name type="scientific">Gymnopilus dilepis</name>
    <dbReference type="NCBI Taxonomy" id="231916"/>
    <lineage>
        <taxon>Eukaryota</taxon>
        <taxon>Fungi</taxon>
        <taxon>Dikarya</taxon>
        <taxon>Basidiomycota</taxon>
        <taxon>Agaricomycotina</taxon>
        <taxon>Agaricomycetes</taxon>
        <taxon>Agaricomycetidae</taxon>
        <taxon>Agaricales</taxon>
        <taxon>Agaricineae</taxon>
        <taxon>Hymenogastraceae</taxon>
        <taxon>Gymnopilus</taxon>
    </lineage>
</organism>
<protein>
    <submittedName>
        <fullName evidence="1">Uncharacterized protein</fullName>
    </submittedName>
</protein>
<keyword evidence="2" id="KW-1185">Reference proteome</keyword>
<dbReference type="AlphaFoldDB" id="A0A409XAE9"/>
<gene>
    <name evidence="1" type="ORF">CVT26_011821</name>
</gene>
<reference evidence="1 2" key="1">
    <citation type="journal article" date="2018" name="Evol. Lett.">
        <title>Horizontal gene cluster transfer increased hallucinogenic mushroom diversity.</title>
        <authorList>
            <person name="Reynolds H.T."/>
            <person name="Vijayakumar V."/>
            <person name="Gluck-Thaler E."/>
            <person name="Korotkin H.B."/>
            <person name="Matheny P.B."/>
            <person name="Slot J.C."/>
        </authorList>
    </citation>
    <scope>NUCLEOTIDE SEQUENCE [LARGE SCALE GENOMIC DNA]</scope>
    <source>
        <strain evidence="1 2">SRW20</strain>
    </source>
</reference>
<accession>A0A409XAE9</accession>
<evidence type="ECO:0000313" key="1">
    <source>
        <dbReference type="EMBL" id="PPQ87725.1"/>
    </source>
</evidence>
<dbReference type="Proteomes" id="UP000284706">
    <property type="component" value="Unassembled WGS sequence"/>
</dbReference>
<comment type="caution">
    <text evidence="1">The sequence shown here is derived from an EMBL/GenBank/DDBJ whole genome shotgun (WGS) entry which is preliminary data.</text>
</comment>
<dbReference type="EMBL" id="NHYE01003792">
    <property type="protein sequence ID" value="PPQ87725.1"/>
    <property type="molecule type" value="Genomic_DNA"/>
</dbReference>